<gene>
    <name evidence="1" type="ORF">SAMN06297397_2240</name>
</gene>
<organism evidence="1 2">
    <name type="scientific">Aristaeella lactis</name>
    <dbReference type="NCBI Taxonomy" id="3046383"/>
    <lineage>
        <taxon>Bacteria</taxon>
        <taxon>Bacillati</taxon>
        <taxon>Bacillota</taxon>
        <taxon>Clostridia</taxon>
        <taxon>Eubacteriales</taxon>
        <taxon>Aristaeellaceae</taxon>
        <taxon>Aristaeella</taxon>
    </lineage>
</organism>
<dbReference type="Proteomes" id="UP000192328">
    <property type="component" value="Unassembled WGS sequence"/>
</dbReference>
<evidence type="ECO:0000313" key="1">
    <source>
        <dbReference type="EMBL" id="SMC73182.1"/>
    </source>
</evidence>
<accession>A0AC61PN60</accession>
<proteinExistence type="predicted"/>
<dbReference type="EMBL" id="FWXZ01000004">
    <property type="protein sequence ID" value="SMC73182.1"/>
    <property type="molecule type" value="Genomic_DNA"/>
</dbReference>
<protein>
    <submittedName>
        <fullName evidence="1">Uncharacterized protein</fullName>
    </submittedName>
</protein>
<keyword evidence="2" id="KW-1185">Reference proteome</keyword>
<reference evidence="1" key="1">
    <citation type="submission" date="2017-04" db="EMBL/GenBank/DDBJ databases">
        <authorList>
            <person name="Varghese N."/>
            <person name="Submissions S."/>
        </authorList>
    </citation>
    <scope>NUCLEOTIDE SEQUENCE</scope>
    <source>
        <strain evidence="1">WTE2008</strain>
    </source>
</reference>
<evidence type="ECO:0000313" key="2">
    <source>
        <dbReference type="Proteomes" id="UP000192328"/>
    </source>
</evidence>
<name>A0AC61PN60_9FIRM</name>
<comment type="caution">
    <text evidence="1">The sequence shown here is derived from an EMBL/GenBank/DDBJ whole genome shotgun (WGS) entry which is preliminary data.</text>
</comment>
<sequence length="124" mass="14170">MKRVISAVLLVAMILTMCVTACADWTKTWKINPTDGGNWKKGPNHTMPDSGSFWKAKYVDGVWETSSAYVYKKNEGRATHIEDFSKGTMRTHLNYLENMKTVGKTYWLVGKGKRNTSITYTYNF</sequence>